<organism evidence="1">
    <name type="scientific">Arundo donax</name>
    <name type="common">Giant reed</name>
    <name type="synonym">Donax arundinaceus</name>
    <dbReference type="NCBI Taxonomy" id="35708"/>
    <lineage>
        <taxon>Eukaryota</taxon>
        <taxon>Viridiplantae</taxon>
        <taxon>Streptophyta</taxon>
        <taxon>Embryophyta</taxon>
        <taxon>Tracheophyta</taxon>
        <taxon>Spermatophyta</taxon>
        <taxon>Magnoliopsida</taxon>
        <taxon>Liliopsida</taxon>
        <taxon>Poales</taxon>
        <taxon>Poaceae</taxon>
        <taxon>PACMAD clade</taxon>
        <taxon>Arundinoideae</taxon>
        <taxon>Arundineae</taxon>
        <taxon>Arundo</taxon>
    </lineage>
</organism>
<sequence length="43" mass="4714">MSPVDAISMFRKCDVSSSPAFPSFFFYGGGGYPPATTFFIRKV</sequence>
<dbReference type="AlphaFoldDB" id="A0A0A8ZQG3"/>
<name>A0A0A8ZQG3_ARUDO</name>
<protein>
    <submittedName>
        <fullName evidence="1">Uncharacterized protein</fullName>
    </submittedName>
</protein>
<evidence type="ECO:0000313" key="1">
    <source>
        <dbReference type="EMBL" id="JAD41614.1"/>
    </source>
</evidence>
<accession>A0A0A8ZQG3</accession>
<proteinExistence type="predicted"/>
<dbReference type="EMBL" id="GBRH01256281">
    <property type="protein sequence ID" value="JAD41614.1"/>
    <property type="molecule type" value="Transcribed_RNA"/>
</dbReference>
<reference evidence="1" key="2">
    <citation type="journal article" date="2015" name="Data Brief">
        <title>Shoot transcriptome of the giant reed, Arundo donax.</title>
        <authorList>
            <person name="Barrero R.A."/>
            <person name="Guerrero F.D."/>
            <person name="Moolhuijzen P."/>
            <person name="Goolsby J.A."/>
            <person name="Tidwell J."/>
            <person name="Bellgard S.E."/>
            <person name="Bellgard M.I."/>
        </authorList>
    </citation>
    <scope>NUCLEOTIDE SEQUENCE</scope>
    <source>
        <tissue evidence="1">Shoot tissue taken approximately 20 cm above the soil surface</tissue>
    </source>
</reference>
<reference evidence="1" key="1">
    <citation type="submission" date="2014-09" db="EMBL/GenBank/DDBJ databases">
        <authorList>
            <person name="Magalhaes I.L.F."/>
            <person name="Oliveira U."/>
            <person name="Santos F.R."/>
            <person name="Vidigal T.H.D.A."/>
            <person name="Brescovit A.D."/>
            <person name="Santos A.J."/>
        </authorList>
    </citation>
    <scope>NUCLEOTIDE SEQUENCE</scope>
    <source>
        <tissue evidence="1">Shoot tissue taken approximately 20 cm above the soil surface</tissue>
    </source>
</reference>